<gene>
    <name evidence="1" type="ORF">ENW83_04155</name>
</gene>
<organism evidence="1">
    <name type="scientific">Fervidicoccus fontis</name>
    <dbReference type="NCBI Taxonomy" id="683846"/>
    <lineage>
        <taxon>Archaea</taxon>
        <taxon>Thermoproteota</taxon>
        <taxon>Thermoprotei</taxon>
        <taxon>Fervidicoccales</taxon>
        <taxon>Fervidicoccaceae</taxon>
        <taxon>Fervidicoccus</taxon>
    </lineage>
</organism>
<sequence>MDEECEYPPCLHVVADDRRKRFAIFFEDSEGIIIWLEKEKLDEAMKKISELTKKGYQEEKDLDRIDELARTKLSAELEEEEE</sequence>
<evidence type="ECO:0000313" key="1">
    <source>
        <dbReference type="EMBL" id="HGZ60381.1"/>
    </source>
</evidence>
<name>A0A7J3SL81_9CREN</name>
<protein>
    <submittedName>
        <fullName evidence="1">Uncharacterized protein</fullName>
    </submittedName>
</protein>
<comment type="caution">
    <text evidence="1">The sequence shown here is derived from an EMBL/GenBank/DDBJ whole genome shotgun (WGS) entry which is preliminary data.</text>
</comment>
<accession>A0A7J3SL81</accession>
<reference evidence="1" key="1">
    <citation type="journal article" date="2020" name="mSystems">
        <title>Genome- and Community-Level Interaction Insights into Carbon Utilization and Element Cycling Functions of Hydrothermarchaeota in Hydrothermal Sediment.</title>
        <authorList>
            <person name="Zhou Z."/>
            <person name="Liu Y."/>
            <person name="Xu W."/>
            <person name="Pan J."/>
            <person name="Luo Z.H."/>
            <person name="Li M."/>
        </authorList>
    </citation>
    <scope>NUCLEOTIDE SEQUENCE [LARGE SCALE GENOMIC DNA]</scope>
    <source>
        <strain evidence="1">SpSt-885</strain>
    </source>
</reference>
<dbReference type="AlphaFoldDB" id="A0A7J3SL81"/>
<proteinExistence type="predicted"/>
<dbReference type="EMBL" id="DTLS01000119">
    <property type="protein sequence ID" value="HGZ60381.1"/>
    <property type="molecule type" value="Genomic_DNA"/>
</dbReference>